<evidence type="ECO:0000259" key="7">
    <source>
        <dbReference type="Pfam" id="PF05916"/>
    </source>
</evidence>
<keyword evidence="5 6" id="KW-0539">Nucleus</keyword>
<name>A0A0V1I113_9BILA</name>
<dbReference type="Proteomes" id="UP000055024">
    <property type="component" value="Unassembled WGS sequence"/>
</dbReference>
<dbReference type="InterPro" id="IPR038749">
    <property type="entry name" value="Sld5_GINS_A"/>
</dbReference>
<dbReference type="InterPro" id="IPR021151">
    <property type="entry name" value="GINS_A"/>
</dbReference>
<reference evidence="9 10" key="1">
    <citation type="submission" date="2015-01" db="EMBL/GenBank/DDBJ databases">
        <title>Evolution of Trichinella species and genotypes.</title>
        <authorList>
            <person name="Korhonen P.K."/>
            <person name="Edoardo P."/>
            <person name="Giuseppe L.R."/>
            <person name="Gasser R.B."/>
        </authorList>
    </citation>
    <scope>NUCLEOTIDE SEQUENCE [LARGE SCALE GENOMIC DNA]</scope>
    <source>
        <strain evidence="9">ISS1029</strain>
    </source>
</reference>
<evidence type="ECO:0000256" key="3">
    <source>
        <dbReference type="ARBA" id="ARBA00014804"/>
    </source>
</evidence>
<dbReference type="GO" id="GO:0000727">
    <property type="term" value="P:double-strand break repair via break-induced replication"/>
    <property type="evidence" value="ECO:0007669"/>
    <property type="project" value="TreeGrafter"/>
</dbReference>
<dbReference type="InterPro" id="IPR031633">
    <property type="entry name" value="SLD5_C"/>
</dbReference>
<dbReference type="PANTHER" id="PTHR21206">
    <property type="entry name" value="SLD5 PROTEIN"/>
    <property type="match status" value="1"/>
</dbReference>
<dbReference type="PANTHER" id="PTHR21206:SF0">
    <property type="entry name" value="DNA REPLICATION COMPLEX GINS PROTEIN SLD5"/>
    <property type="match status" value="1"/>
</dbReference>
<dbReference type="SUPFAM" id="SSF158573">
    <property type="entry name" value="GINS helical bundle-like"/>
    <property type="match status" value="1"/>
</dbReference>
<dbReference type="Pfam" id="PF16922">
    <property type="entry name" value="SLD5_C"/>
    <property type="match status" value="1"/>
</dbReference>
<dbReference type="SUPFAM" id="SSF160059">
    <property type="entry name" value="PriA/YqbF domain"/>
    <property type="match status" value="1"/>
</dbReference>
<dbReference type="InterPro" id="IPR036224">
    <property type="entry name" value="GINS_bundle-like_dom_sf"/>
</dbReference>
<accession>A0A0V1I113</accession>
<dbReference type="CDD" id="cd21692">
    <property type="entry name" value="GINS_B_Sld5"/>
    <property type="match status" value="1"/>
</dbReference>
<dbReference type="EMBL" id="JYDP01000010">
    <property type="protein sequence ID" value="KRZ16619.1"/>
    <property type="molecule type" value="Genomic_DNA"/>
</dbReference>
<protein>
    <recommendedName>
        <fullName evidence="3 6">DNA replication complex GINS protein SLD5</fullName>
    </recommendedName>
</protein>
<dbReference type="STRING" id="268475.A0A0V1I113"/>
<evidence type="ECO:0000256" key="2">
    <source>
        <dbReference type="ARBA" id="ARBA00008187"/>
    </source>
</evidence>
<dbReference type="InterPro" id="IPR008591">
    <property type="entry name" value="GINS_Sld5"/>
</dbReference>
<evidence type="ECO:0000256" key="5">
    <source>
        <dbReference type="ARBA" id="ARBA00023242"/>
    </source>
</evidence>
<dbReference type="Pfam" id="PF05916">
    <property type="entry name" value="Sld5"/>
    <property type="match status" value="1"/>
</dbReference>
<dbReference type="GO" id="GO:0000811">
    <property type="term" value="C:GINS complex"/>
    <property type="evidence" value="ECO:0007669"/>
    <property type="project" value="UniProtKB-UniRule"/>
</dbReference>
<comment type="function">
    <text evidence="6">The GINS complex plays an essential role in the initiation of DNA replication.</text>
</comment>
<evidence type="ECO:0000313" key="9">
    <source>
        <dbReference type="EMBL" id="KRZ16619.1"/>
    </source>
</evidence>
<dbReference type="OrthoDB" id="27923at2759"/>
<dbReference type="AlphaFoldDB" id="A0A0V1I113"/>
<evidence type="ECO:0000313" key="10">
    <source>
        <dbReference type="Proteomes" id="UP000055024"/>
    </source>
</evidence>
<comment type="similarity">
    <text evidence="2 6">Belongs to the GINS4/SLD5 family.</text>
</comment>
<dbReference type="Gene3D" id="3.40.5.60">
    <property type="match status" value="1"/>
</dbReference>
<dbReference type="PIRSF" id="PIRSF007764">
    <property type="entry name" value="Sld5"/>
    <property type="match status" value="1"/>
</dbReference>
<organism evidence="9 10">
    <name type="scientific">Trichinella zimbabwensis</name>
    <dbReference type="NCBI Taxonomy" id="268475"/>
    <lineage>
        <taxon>Eukaryota</taxon>
        <taxon>Metazoa</taxon>
        <taxon>Ecdysozoa</taxon>
        <taxon>Nematoda</taxon>
        <taxon>Enoplea</taxon>
        <taxon>Dorylaimia</taxon>
        <taxon>Trichinellida</taxon>
        <taxon>Trichinellidae</taxon>
        <taxon>Trichinella</taxon>
    </lineage>
</organism>
<sequence length="252" mass="29024">MSNVVEDVEEVELSLPEVIHKLETAWINELNAPVLLRSEAELVDCVKLEMKAVVDQLRNWHDLNSIIKRVEIERMRYLLCSYLRTRLKKIEDQAFHLYAELEANRLSGHISREEHEFLVSYRESVLKHMDVAIYRHIPPNLRAVGDSFKIATRPNLKRFVFVRVLKTMNEVEIASPAETMRMEIVDLRIGTQHLLPFRSILSGLYDGSIQMITVLDLRCVTVEFLGCGIQSSSSLCWSITGFRYAHSAAIVN</sequence>
<evidence type="ECO:0000256" key="1">
    <source>
        <dbReference type="ARBA" id="ARBA00004123"/>
    </source>
</evidence>
<dbReference type="Gene3D" id="1.20.58.1030">
    <property type="match status" value="1"/>
</dbReference>
<feature type="domain" description="DNA replication complex GINS protein SLD5 C-terminal" evidence="8">
    <location>
        <begin position="154"/>
        <end position="212"/>
    </location>
</feature>
<comment type="caution">
    <text evidence="9">The sequence shown here is derived from an EMBL/GenBank/DDBJ whole genome shotgun (WGS) entry which is preliminary data.</text>
</comment>
<evidence type="ECO:0000256" key="6">
    <source>
        <dbReference type="PIRNR" id="PIRNR007764"/>
    </source>
</evidence>
<dbReference type="GO" id="GO:0006261">
    <property type="term" value="P:DNA-templated DNA replication"/>
    <property type="evidence" value="ECO:0007669"/>
    <property type="project" value="InterPro"/>
</dbReference>
<proteinExistence type="inferred from homology"/>
<comment type="subcellular location">
    <subcellularLocation>
        <location evidence="1 6">Nucleus</location>
    </subcellularLocation>
</comment>
<feature type="domain" description="GINS subunit" evidence="7">
    <location>
        <begin position="46"/>
        <end position="129"/>
    </location>
</feature>
<evidence type="ECO:0000256" key="4">
    <source>
        <dbReference type="ARBA" id="ARBA00022705"/>
    </source>
</evidence>
<evidence type="ECO:0000259" key="8">
    <source>
        <dbReference type="Pfam" id="PF16922"/>
    </source>
</evidence>
<dbReference type="CDD" id="cd11711">
    <property type="entry name" value="GINS_A_Sld5"/>
    <property type="match status" value="1"/>
</dbReference>
<keyword evidence="10" id="KW-1185">Reference proteome</keyword>
<gene>
    <name evidence="9" type="primary">Gins4</name>
    <name evidence="9" type="ORF">T11_2392</name>
</gene>
<keyword evidence="4 6" id="KW-0235">DNA replication</keyword>